<sequence length="107" mass="11664">MPMRDGIDVGRVARIGIGALAVLVLVVAGAMALTARWNDDRPPGTAWSPRSGISGPLLETRPQDDMARYLARKRESIERYGWIDRQAGIARIPIEDAMRAVAEGARP</sequence>
<evidence type="ECO:0000313" key="3">
    <source>
        <dbReference type="Proteomes" id="UP000092213"/>
    </source>
</evidence>
<keyword evidence="1" id="KW-0812">Transmembrane</keyword>
<dbReference type="AlphaFoldDB" id="A0A193FYU5"/>
<dbReference type="Proteomes" id="UP000092213">
    <property type="component" value="Chromosome"/>
</dbReference>
<organism evidence="2 3">
    <name type="scientific">Bordetella bronchialis</name>
    <dbReference type="NCBI Taxonomy" id="463025"/>
    <lineage>
        <taxon>Bacteria</taxon>
        <taxon>Pseudomonadati</taxon>
        <taxon>Pseudomonadota</taxon>
        <taxon>Betaproteobacteria</taxon>
        <taxon>Burkholderiales</taxon>
        <taxon>Alcaligenaceae</taxon>
        <taxon>Bordetella</taxon>
    </lineage>
</organism>
<reference evidence="2 3" key="1">
    <citation type="submission" date="2016-06" db="EMBL/GenBank/DDBJ databases">
        <title>Complete genome sequences of Bordetella bronchialis and Bordetella flabilis.</title>
        <authorList>
            <person name="LiPuma J.J."/>
            <person name="Spilker T."/>
        </authorList>
    </citation>
    <scope>NUCLEOTIDE SEQUENCE [LARGE SCALE GENOMIC DNA]</scope>
    <source>
        <strain evidence="2 3">AU17976</strain>
    </source>
</reference>
<keyword evidence="1" id="KW-1133">Transmembrane helix</keyword>
<gene>
    <name evidence="2" type="ORF">BAU08_14310</name>
</gene>
<dbReference type="STRING" id="463025.BAU08_14310"/>
<feature type="transmembrane region" description="Helical" evidence="1">
    <location>
        <begin position="12"/>
        <end position="33"/>
    </location>
</feature>
<evidence type="ECO:0000313" key="2">
    <source>
        <dbReference type="EMBL" id="ANN72361.1"/>
    </source>
</evidence>
<keyword evidence="1" id="KW-0472">Membrane</keyword>
<name>A0A193FYU5_9BORD</name>
<dbReference type="RefSeq" id="WP_066669998.1">
    <property type="nucleotide sequence ID" value="NZ_CP016171.1"/>
</dbReference>
<accession>A0A193FYU5</accession>
<evidence type="ECO:0000256" key="1">
    <source>
        <dbReference type="SAM" id="Phobius"/>
    </source>
</evidence>
<protein>
    <submittedName>
        <fullName evidence="2">Uncharacterized protein</fullName>
    </submittedName>
</protein>
<dbReference type="EMBL" id="CP016171">
    <property type="protein sequence ID" value="ANN72361.1"/>
    <property type="molecule type" value="Genomic_DNA"/>
</dbReference>
<proteinExistence type="predicted"/>